<keyword evidence="4" id="KW-1185">Reference proteome</keyword>
<protein>
    <submittedName>
        <fullName evidence="3">Uncharacterized protein</fullName>
    </submittedName>
</protein>
<feature type="compositionally biased region" description="Acidic residues" evidence="2">
    <location>
        <begin position="870"/>
        <end position="885"/>
    </location>
</feature>
<feature type="compositionally biased region" description="Acidic residues" evidence="2">
    <location>
        <begin position="748"/>
        <end position="759"/>
    </location>
</feature>
<feature type="compositionally biased region" description="Low complexity" evidence="2">
    <location>
        <begin position="760"/>
        <end position="772"/>
    </location>
</feature>
<evidence type="ECO:0000313" key="4">
    <source>
        <dbReference type="Proteomes" id="UP001142393"/>
    </source>
</evidence>
<feature type="coiled-coil region" evidence="1">
    <location>
        <begin position="399"/>
        <end position="563"/>
    </location>
</feature>
<feature type="region of interest" description="Disordered" evidence="2">
    <location>
        <begin position="715"/>
        <end position="804"/>
    </location>
</feature>
<feature type="compositionally biased region" description="Low complexity" evidence="2">
    <location>
        <begin position="289"/>
        <end position="317"/>
    </location>
</feature>
<feature type="compositionally biased region" description="Gly residues" evidence="2">
    <location>
        <begin position="264"/>
        <end position="273"/>
    </location>
</feature>
<accession>A0A9W8P5H5</accession>
<feature type="compositionally biased region" description="Basic and acidic residues" evidence="2">
    <location>
        <begin position="621"/>
        <end position="634"/>
    </location>
</feature>
<evidence type="ECO:0000256" key="2">
    <source>
        <dbReference type="SAM" id="MobiDB-lite"/>
    </source>
</evidence>
<sequence>MGEALGNHEGEGNTKYQQSELTVLAMDEVLRETTQAKFAFVEEAIIAKLQFCVRSSRWIVVEDCGSSYTSPDNFYGRSRESIADLDEILATIFNSHPHAEQREDNTTVLPVRFLPDIFKALEERDLMSLTPSDQEYLQGVITTIESTPSETPHMVDSNALLLLVAQLSTLNKAETSTPGDSESRGRPRALSTSSDSSSGSNGTSRYPSRPPSRSGQLPPTPTHPQTPLDKRQRSAPLSSNPPSAYSRRPPPHRRKSDASPGRGYSSGGAGGDSDGASGTVRQPRSRAGSQSITTPSSSSTIFPLSPPGTISPGGSSPSRDRFLVESGSSSPEDITTRLPRMDYDFADSVSRIRMPHSSDSDESDDDQDGSMYTHLVFDPEHGPRSTTSSTASLLPGERLEALSRANTDLAKRLQDAERTLSRKIGEHESELEELQYKLEELKSELVRSKRDEKELRAKERTNSAQISGLESEVARLTKELSASRDSLHALHKQYSEQTAISERYRQDLRAREDHIRSLQDQASLHDVEIGKMTEREKEWEDRVLKLEREVEEAREGCAELVQQKTENLGLKETIDRLRFEMDEMRSGMGSGLGTIGMPGSGLNSRSNTISKSLGAELQSQLEREERERAERGDIGDDDDTEGEDTVVEEVVDDNDEEGNFVTTIIKRTRRKVSSKAQAELPTPKRYLERRIEEFEDDKEYADCAIQYDPAAFFDPDSEDGFWRSTSLQTEPESLPEPPVERVMAEMDIQTDELEEEDDSSVSSSTPTPTVPSDEPPAYPGPSTSHAEKAREAEEQREKEEQAELSVLRKWHRSLEGRDATDVKDILMHNSPGRGLSVPKNIMKDWARVQRAAGIDCGVVERLLATAAADGVDDEDAQEEEAEEESKESFKSRLSLRRLSSRIPHLPANLNISSYIPPTLIYSSLSVLVGVMLAPHIAQQINDPYGGATYYDRRAWSSFNNLGGGGEGFPGFGAGGYQGGTEGALWKVLEAVFGGGARKSSLPRTY</sequence>
<gene>
    <name evidence="3" type="ORF">DFH05DRAFT_1555407</name>
</gene>
<feature type="region of interest" description="Disordered" evidence="2">
    <location>
        <begin position="615"/>
        <end position="643"/>
    </location>
</feature>
<evidence type="ECO:0000256" key="1">
    <source>
        <dbReference type="SAM" id="Coils"/>
    </source>
</evidence>
<reference evidence="3 4" key="1">
    <citation type="journal article" date="2023" name="Proc. Natl. Acad. Sci. U.S.A.">
        <title>A global phylogenomic analysis of the shiitake genus Lentinula.</title>
        <authorList>
            <person name="Sierra-Patev S."/>
            <person name="Min B."/>
            <person name="Naranjo-Ortiz M."/>
            <person name="Looney B."/>
            <person name="Konkel Z."/>
            <person name="Slot J.C."/>
            <person name="Sakamoto Y."/>
            <person name="Steenwyk J.L."/>
            <person name="Rokas A."/>
            <person name="Carro J."/>
            <person name="Camarero S."/>
            <person name="Ferreira P."/>
            <person name="Molpeceres G."/>
            <person name="Ruiz-Duenas F.J."/>
            <person name="Serrano A."/>
            <person name="Henrissat B."/>
            <person name="Drula E."/>
            <person name="Hughes K.W."/>
            <person name="Mata J.L."/>
            <person name="Ishikawa N.K."/>
            <person name="Vargas-Isla R."/>
            <person name="Ushijima S."/>
            <person name="Smith C.A."/>
            <person name="Donoghue J."/>
            <person name="Ahrendt S."/>
            <person name="Andreopoulos W."/>
            <person name="He G."/>
            <person name="LaButti K."/>
            <person name="Lipzen A."/>
            <person name="Ng V."/>
            <person name="Riley R."/>
            <person name="Sandor L."/>
            <person name="Barry K."/>
            <person name="Martinez A.T."/>
            <person name="Xiao Y."/>
            <person name="Gibbons J.G."/>
            <person name="Terashima K."/>
            <person name="Grigoriev I.V."/>
            <person name="Hibbett D."/>
        </authorList>
    </citation>
    <scope>NUCLEOTIDE SEQUENCE [LARGE SCALE GENOMIC DNA]</scope>
    <source>
        <strain evidence="3 4">TFB7810</strain>
    </source>
</reference>
<keyword evidence="1" id="KW-0175">Coiled coil</keyword>
<feature type="compositionally biased region" description="Basic and acidic residues" evidence="2">
    <location>
        <begin position="785"/>
        <end position="801"/>
    </location>
</feature>
<organism evidence="3 4">
    <name type="scientific">Lentinula detonsa</name>
    <dbReference type="NCBI Taxonomy" id="2804962"/>
    <lineage>
        <taxon>Eukaryota</taxon>
        <taxon>Fungi</taxon>
        <taxon>Dikarya</taxon>
        <taxon>Basidiomycota</taxon>
        <taxon>Agaricomycotina</taxon>
        <taxon>Agaricomycetes</taxon>
        <taxon>Agaricomycetidae</taxon>
        <taxon>Agaricales</taxon>
        <taxon>Marasmiineae</taxon>
        <taxon>Omphalotaceae</taxon>
        <taxon>Lentinula</taxon>
    </lineage>
</organism>
<proteinExistence type="predicted"/>
<dbReference type="Proteomes" id="UP001142393">
    <property type="component" value="Unassembled WGS sequence"/>
</dbReference>
<feature type="compositionally biased region" description="Low complexity" evidence="2">
    <location>
        <begin position="191"/>
        <end position="217"/>
    </location>
</feature>
<dbReference type="AlphaFoldDB" id="A0A9W8P5H5"/>
<evidence type="ECO:0000313" key="3">
    <source>
        <dbReference type="EMBL" id="KAJ3747319.1"/>
    </source>
</evidence>
<name>A0A9W8P5H5_9AGAR</name>
<feature type="region of interest" description="Disordered" evidence="2">
    <location>
        <begin position="869"/>
        <end position="889"/>
    </location>
</feature>
<comment type="caution">
    <text evidence="3">The sequence shown here is derived from an EMBL/GenBank/DDBJ whole genome shotgun (WGS) entry which is preliminary data.</text>
</comment>
<dbReference type="EMBL" id="JANVFU010000003">
    <property type="protein sequence ID" value="KAJ3747319.1"/>
    <property type="molecule type" value="Genomic_DNA"/>
</dbReference>
<feature type="region of interest" description="Disordered" evidence="2">
    <location>
        <begin position="172"/>
        <end position="397"/>
    </location>
</feature>